<comment type="caution">
    <text evidence="1">The sequence shown here is derived from an EMBL/GenBank/DDBJ whole genome shotgun (WGS) entry which is preliminary data.</text>
</comment>
<evidence type="ECO:0000313" key="2">
    <source>
        <dbReference type="Proteomes" id="UP001056120"/>
    </source>
</evidence>
<reference evidence="2" key="1">
    <citation type="journal article" date="2022" name="Mol. Ecol. Resour.">
        <title>The genomes of chicory, endive, great burdock and yacon provide insights into Asteraceae palaeo-polyploidization history and plant inulin production.</title>
        <authorList>
            <person name="Fan W."/>
            <person name="Wang S."/>
            <person name="Wang H."/>
            <person name="Wang A."/>
            <person name="Jiang F."/>
            <person name="Liu H."/>
            <person name="Zhao H."/>
            <person name="Xu D."/>
            <person name="Zhang Y."/>
        </authorList>
    </citation>
    <scope>NUCLEOTIDE SEQUENCE [LARGE SCALE GENOMIC DNA]</scope>
    <source>
        <strain evidence="2">cv. Yunnan</strain>
    </source>
</reference>
<accession>A0ACB9E923</accession>
<proteinExistence type="predicted"/>
<gene>
    <name evidence="1" type="ORF">L1987_55255</name>
</gene>
<evidence type="ECO:0000313" key="1">
    <source>
        <dbReference type="EMBL" id="KAI3755454.1"/>
    </source>
</evidence>
<protein>
    <submittedName>
        <fullName evidence="1">Uncharacterized protein</fullName>
    </submittedName>
</protein>
<dbReference type="Proteomes" id="UP001056120">
    <property type="component" value="Linkage Group LG18"/>
</dbReference>
<sequence>MELSSGGTFTIHQKIVKRARRPIYNKSSKNRGTTIRLPKSRSAIQVLKENMGANQQHTRIDTLELKALLYQKIGQQRSETYFNLLNKLLSLQLSKGDFDKFCIRTIGRENLPLHNRLISSIVKNAALAKVPPPTVKKLANSLNVKVSRAPQRNSLQTLYGDAFPLSPRKSRSPRDRKFKDRFSPLGPNGSKGHQEAHQSPTELHSLGSRPPVEVFSVEDGEEVVSGSPGIQSRSPVTAPLGISLKLGPDRKNLSHNSSSRPRIHTCETSYELPESRHLRARVKEKLELEGLSISDDCVNLLNVGLDAYLKRLMEPCIGLLARSKIRQTAPRSYRQMPRTSAVSVLDFSVAMECDPGKLGADWSTQYERLCFSRFE</sequence>
<keyword evidence="2" id="KW-1185">Reference proteome</keyword>
<name>A0ACB9E923_9ASTR</name>
<organism evidence="1 2">
    <name type="scientific">Smallanthus sonchifolius</name>
    <dbReference type="NCBI Taxonomy" id="185202"/>
    <lineage>
        <taxon>Eukaryota</taxon>
        <taxon>Viridiplantae</taxon>
        <taxon>Streptophyta</taxon>
        <taxon>Embryophyta</taxon>
        <taxon>Tracheophyta</taxon>
        <taxon>Spermatophyta</taxon>
        <taxon>Magnoliopsida</taxon>
        <taxon>eudicotyledons</taxon>
        <taxon>Gunneridae</taxon>
        <taxon>Pentapetalae</taxon>
        <taxon>asterids</taxon>
        <taxon>campanulids</taxon>
        <taxon>Asterales</taxon>
        <taxon>Asteraceae</taxon>
        <taxon>Asteroideae</taxon>
        <taxon>Heliantheae alliance</taxon>
        <taxon>Millerieae</taxon>
        <taxon>Smallanthus</taxon>
    </lineage>
</organism>
<dbReference type="EMBL" id="CM042035">
    <property type="protein sequence ID" value="KAI3755454.1"/>
    <property type="molecule type" value="Genomic_DNA"/>
</dbReference>
<reference evidence="1 2" key="2">
    <citation type="journal article" date="2022" name="Mol. Ecol. Resour.">
        <title>The genomes of chicory, endive, great burdock and yacon provide insights into Asteraceae paleo-polyploidization history and plant inulin production.</title>
        <authorList>
            <person name="Fan W."/>
            <person name="Wang S."/>
            <person name="Wang H."/>
            <person name="Wang A."/>
            <person name="Jiang F."/>
            <person name="Liu H."/>
            <person name="Zhao H."/>
            <person name="Xu D."/>
            <person name="Zhang Y."/>
        </authorList>
    </citation>
    <scope>NUCLEOTIDE SEQUENCE [LARGE SCALE GENOMIC DNA]</scope>
    <source>
        <strain evidence="2">cv. Yunnan</strain>
        <tissue evidence="1">Leaves</tissue>
    </source>
</reference>